<dbReference type="PANTHER" id="PTHR48449:SF1">
    <property type="entry name" value="DUF1985 DOMAIN-CONTAINING PROTEIN"/>
    <property type="match status" value="1"/>
</dbReference>
<dbReference type="InterPro" id="IPR038765">
    <property type="entry name" value="Papain-like_cys_pep_sf"/>
</dbReference>
<dbReference type="GO" id="GO:0008234">
    <property type="term" value="F:cysteine-type peptidase activity"/>
    <property type="evidence" value="ECO:0007669"/>
    <property type="project" value="InterPro"/>
</dbReference>
<evidence type="ECO:0000313" key="7">
    <source>
        <dbReference type="Proteomes" id="UP000235145"/>
    </source>
</evidence>
<keyword evidence="3" id="KW-0378">Hydrolase</keyword>
<organism evidence="6 7">
    <name type="scientific">Lactuca sativa</name>
    <name type="common">Garden lettuce</name>
    <dbReference type="NCBI Taxonomy" id="4236"/>
    <lineage>
        <taxon>Eukaryota</taxon>
        <taxon>Viridiplantae</taxon>
        <taxon>Streptophyta</taxon>
        <taxon>Embryophyta</taxon>
        <taxon>Tracheophyta</taxon>
        <taxon>Spermatophyta</taxon>
        <taxon>Magnoliopsida</taxon>
        <taxon>eudicotyledons</taxon>
        <taxon>Gunneridae</taxon>
        <taxon>Pentapetalae</taxon>
        <taxon>asterids</taxon>
        <taxon>campanulids</taxon>
        <taxon>Asterales</taxon>
        <taxon>Asteraceae</taxon>
        <taxon>Cichorioideae</taxon>
        <taxon>Cichorieae</taxon>
        <taxon>Lactucinae</taxon>
        <taxon>Lactuca</taxon>
    </lineage>
</organism>
<dbReference type="SUPFAM" id="SSF54001">
    <property type="entry name" value="Cysteine proteinases"/>
    <property type="match status" value="1"/>
</dbReference>
<feature type="region of interest" description="Disordered" evidence="4">
    <location>
        <begin position="335"/>
        <end position="360"/>
    </location>
</feature>
<evidence type="ECO:0000259" key="5">
    <source>
        <dbReference type="PROSITE" id="PS50600"/>
    </source>
</evidence>
<protein>
    <recommendedName>
        <fullName evidence="5">Ubiquitin-like protease family profile domain-containing protein</fullName>
    </recommendedName>
</protein>
<dbReference type="InterPro" id="IPR003653">
    <property type="entry name" value="Peptidase_C48_C"/>
</dbReference>
<evidence type="ECO:0000256" key="1">
    <source>
        <dbReference type="ARBA" id="ARBA00005234"/>
    </source>
</evidence>
<dbReference type="EMBL" id="NBSK02000008">
    <property type="protein sequence ID" value="KAJ0191717.1"/>
    <property type="molecule type" value="Genomic_DNA"/>
</dbReference>
<dbReference type="Gene3D" id="3.40.395.10">
    <property type="entry name" value="Adenoviral Proteinase, Chain A"/>
    <property type="match status" value="1"/>
</dbReference>
<keyword evidence="2" id="KW-0645">Protease</keyword>
<dbReference type="PROSITE" id="PS50600">
    <property type="entry name" value="ULP_PROTEASE"/>
    <property type="match status" value="1"/>
</dbReference>
<keyword evidence="7" id="KW-1185">Reference proteome</keyword>
<dbReference type="AlphaFoldDB" id="A0A9R1X0B3"/>
<feature type="domain" description="Ubiquitin-like protease family profile" evidence="5">
    <location>
        <begin position="418"/>
        <end position="611"/>
    </location>
</feature>
<evidence type="ECO:0000313" key="6">
    <source>
        <dbReference type="EMBL" id="KAJ0191717.1"/>
    </source>
</evidence>
<evidence type="ECO:0000256" key="3">
    <source>
        <dbReference type="ARBA" id="ARBA00022801"/>
    </source>
</evidence>
<dbReference type="Proteomes" id="UP000235145">
    <property type="component" value="Unassembled WGS sequence"/>
</dbReference>
<gene>
    <name evidence="6" type="ORF">LSAT_V11C800398120</name>
</gene>
<name>A0A9R1X0B3_LACSA</name>
<evidence type="ECO:0000256" key="4">
    <source>
        <dbReference type="SAM" id="MobiDB-lite"/>
    </source>
</evidence>
<reference evidence="6 7" key="1">
    <citation type="journal article" date="2017" name="Nat. Commun.">
        <title>Genome assembly with in vitro proximity ligation data and whole-genome triplication in lettuce.</title>
        <authorList>
            <person name="Reyes-Chin-Wo S."/>
            <person name="Wang Z."/>
            <person name="Yang X."/>
            <person name="Kozik A."/>
            <person name="Arikit S."/>
            <person name="Song C."/>
            <person name="Xia L."/>
            <person name="Froenicke L."/>
            <person name="Lavelle D.O."/>
            <person name="Truco M.J."/>
            <person name="Xia R."/>
            <person name="Zhu S."/>
            <person name="Xu C."/>
            <person name="Xu H."/>
            <person name="Xu X."/>
            <person name="Cox K."/>
            <person name="Korf I."/>
            <person name="Meyers B.C."/>
            <person name="Michelmore R.W."/>
        </authorList>
    </citation>
    <scope>NUCLEOTIDE SEQUENCE [LARGE SCALE GENOMIC DNA]</scope>
    <source>
        <strain evidence="7">cv. Salinas</strain>
        <tissue evidence="6">Seedlings</tissue>
    </source>
</reference>
<comment type="similarity">
    <text evidence="1">Belongs to the peptidase C48 family.</text>
</comment>
<sequence>MVYGPEEFCLITAFNFGEYPKNIGRKGSEKLISSKKRCLLRERLFPDHTNSSVKIGDLKRLILNRTFLAFDDVDAVRIWIYEMIPAVCECGFASRKNKDLPRMKRWSGTKKLKWVDVNKIWSKMQEGQPPRQNMLPGDGEMTSSYYMSFQEYVYGEGKAVPSPVRDHFRRQDESSSIMPSSGRSHGRGRGSGKHNLDEALKRLHALEQHVFMNRQPTEVFVEEVNTEQFWNDITFDDPIVSQRNYDEQVVQDEVMNKNNTTENVFGDIHDDKVLEERNEYAGNKFDDDVFDVNDYSEVKEEWEDRNDNAGNKFDDDVSDEDELIITGIVDYFDDDDGKEVTPDKPRTRKSSQYLCPPYTELHTTPKQKRKTKKKVDIKSTSPVPPPVFGVAHDFSMLRLQPYVAGGEVVIQNYILHSYDVQHRLFNFVLDRDFWSSLFGHTHYGWLESAHITIWYRLLMERRFESDRHTIMPPNFFVSHALEEGQDWRSFMAGIATYPNFMVAWWDVDTVLLPIHSSPNHWLFGELRLESMEVHIYDSLGRGAYEKFKYEGIFSKFERRVANYLDKNKYWVRRNIPRIPLNMQFIYEENVPQQSSHLGDCGVFLCMFMEQLVSGQPIRVLIDPKNAALEFRLRMAKIIWGSSLVPM</sequence>
<proteinExistence type="inferred from homology"/>
<accession>A0A9R1X0B3</accession>
<evidence type="ECO:0000256" key="2">
    <source>
        <dbReference type="ARBA" id="ARBA00022670"/>
    </source>
</evidence>
<dbReference type="PANTHER" id="PTHR48449">
    <property type="entry name" value="DUF1985 DOMAIN-CONTAINING PROTEIN"/>
    <property type="match status" value="1"/>
</dbReference>
<dbReference type="GO" id="GO:0006508">
    <property type="term" value="P:proteolysis"/>
    <property type="evidence" value="ECO:0007669"/>
    <property type="project" value="UniProtKB-KW"/>
</dbReference>
<dbReference type="Pfam" id="PF02902">
    <property type="entry name" value="Peptidase_C48"/>
    <property type="match status" value="1"/>
</dbReference>
<feature type="region of interest" description="Disordered" evidence="4">
    <location>
        <begin position="168"/>
        <end position="192"/>
    </location>
</feature>
<comment type="caution">
    <text evidence="6">The sequence shown here is derived from an EMBL/GenBank/DDBJ whole genome shotgun (WGS) entry which is preliminary data.</text>
</comment>